<dbReference type="InterPro" id="IPR036529">
    <property type="entry name" value="KIX_dom_sf"/>
</dbReference>
<evidence type="ECO:0000256" key="2">
    <source>
        <dbReference type="ARBA" id="ARBA00023242"/>
    </source>
</evidence>
<organism evidence="5 6">
    <name type="scientific">Phialocephala subalpina</name>
    <dbReference type="NCBI Taxonomy" id="576137"/>
    <lineage>
        <taxon>Eukaryota</taxon>
        <taxon>Fungi</taxon>
        <taxon>Dikarya</taxon>
        <taxon>Ascomycota</taxon>
        <taxon>Pezizomycotina</taxon>
        <taxon>Leotiomycetes</taxon>
        <taxon>Helotiales</taxon>
        <taxon>Mollisiaceae</taxon>
        <taxon>Phialocephala</taxon>
        <taxon>Phialocephala fortinii species complex</taxon>
    </lineage>
</organism>
<feature type="region of interest" description="Disordered" evidence="3">
    <location>
        <begin position="403"/>
        <end position="434"/>
    </location>
</feature>
<evidence type="ECO:0000256" key="1">
    <source>
        <dbReference type="ARBA" id="ARBA00004123"/>
    </source>
</evidence>
<sequence length="511" mass="57228">MGMVKAEDHTGRLRLLVISQDEGDIRKFLTKRPLISLNEAPQHQEAVRTYADKKSAELREKFELLLSSESHITNLITARSKGEWSVLLLDSCANAKPRHSSDTLDQLSSIIDKFMDQHLGMHPRLDTILNTTSASEQPEFHRIANQIALLQSVLKKQTATEKKSDQGMTSLQERLDRRQSIFEATVIQLLSDDPERVDLSIFYGDAGRWFKCPKIQCFAFYEGFPTPASRDAHNEKHQRVSRCSSSGCLYATIGFARAGELKRHISKSHPMGPEKEKWSFPQPGTGNVSAQIQQAIFVAINQKTGVLSGWQAGVLSNERMGLTFNKIGNLRLAHQYSPDPPTLQRMIEIGVRFEKDIFEKSPNKDQYKREVAMKLEQLLERRKQNQANMQQQFQGQVRLQEQVKAQQNALQGQPGGMGPGPVPPQPSPAMPTLDAPIRATSQQQMNQPEAPQVNPNPQFGLPLDPRLMQETQRQPGPGNGLIQAELTRAMFSQMGPDAKKDAGSIASRQVV</sequence>
<dbReference type="InterPro" id="IPR036546">
    <property type="entry name" value="MED15_KIX"/>
</dbReference>
<evidence type="ECO:0000259" key="4">
    <source>
        <dbReference type="Pfam" id="PF16987"/>
    </source>
</evidence>
<dbReference type="Pfam" id="PF16987">
    <property type="entry name" value="KIX_2"/>
    <property type="match status" value="1"/>
</dbReference>
<evidence type="ECO:0000313" key="5">
    <source>
        <dbReference type="EMBL" id="CZR51268.1"/>
    </source>
</evidence>
<evidence type="ECO:0000313" key="6">
    <source>
        <dbReference type="Proteomes" id="UP000184330"/>
    </source>
</evidence>
<reference evidence="5 6" key="1">
    <citation type="submission" date="2016-03" db="EMBL/GenBank/DDBJ databases">
        <authorList>
            <person name="Ploux O."/>
        </authorList>
    </citation>
    <scope>NUCLEOTIDE SEQUENCE [LARGE SCALE GENOMIC DNA]</scope>
    <source>
        <strain evidence="5 6">UAMH 11012</strain>
    </source>
</reference>
<dbReference type="AlphaFoldDB" id="A0A1L7WEU9"/>
<name>A0A1L7WEU9_9HELO</name>
<keyword evidence="2" id="KW-0539">Nucleus</keyword>
<comment type="subcellular location">
    <subcellularLocation>
        <location evidence="1">Nucleus</location>
    </subcellularLocation>
</comment>
<dbReference type="Proteomes" id="UP000184330">
    <property type="component" value="Unassembled WGS sequence"/>
</dbReference>
<evidence type="ECO:0000256" key="3">
    <source>
        <dbReference type="SAM" id="MobiDB-lite"/>
    </source>
</evidence>
<dbReference type="OrthoDB" id="3565263at2759"/>
<feature type="domain" description="Mediator complex subunit 15 KIX" evidence="4">
    <location>
        <begin position="309"/>
        <end position="388"/>
    </location>
</feature>
<dbReference type="GO" id="GO:0003712">
    <property type="term" value="F:transcription coregulator activity"/>
    <property type="evidence" value="ECO:0007669"/>
    <property type="project" value="InterPro"/>
</dbReference>
<feature type="compositionally biased region" description="Pro residues" evidence="3">
    <location>
        <begin position="420"/>
        <end position="429"/>
    </location>
</feature>
<keyword evidence="6" id="KW-1185">Reference proteome</keyword>
<gene>
    <name evidence="5" type="ORF">PAC_01143</name>
</gene>
<accession>A0A1L7WEU9</accession>
<protein>
    <recommendedName>
        <fullName evidence="4">Mediator complex subunit 15 KIX domain-containing protein</fullName>
    </recommendedName>
</protein>
<dbReference type="Gene3D" id="1.10.246.20">
    <property type="entry name" value="Coactivator CBP, KIX domain"/>
    <property type="match status" value="1"/>
</dbReference>
<proteinExistence type="predicted"/>
<dbReference type="GO" id="GO:0006355">
    <property type="term" value="P:regulation of DNA-templated transcription"/>
    <property type="evidence" value="ECO:0007669"/>
    <property type="project" value="InterPro"/>
</dbReference>
<dbReference type="EMBL" id="FJOG01000001">
    <property type="protein sequence ID" value="CZR51268.1"/>
    <property type="molecule type" value="Genomic_DNA"/>
</dbReference>
<dbReference type="GO" id="GO:0005634">
    <property type="term" value="C:nucleus"/>
    <property type="evidence" value="ECO:0007669"/>
    <property type="project" value="UniProtKB-SubCell"/>
</dbReference>